<accession>A0A3M6QY05</accession>
<reference evidence="2 3" key="1">
    <citation type="submission" date="2018-10" db="EMBL/GenBank/DDBJ databases">
        <title>Draft genome of Cortibacter populi DSM10536.</title>
        <authorList>
            <person name="Bernier A.-M."/>
            <person name="Bernard K."/>
        </authorList>
    </citation>
    <scope>NUCLEOTIDE SEQUENCE [LARGE SCALE GENOMIC DNA]</scope>
    <source>
        <strain evidence="2 3">DSM 105136</strain>
    </source>
</reference>
<gene>
    <name evidence="2" type="ORF">D8I35_01035</name>
</gene>
<organism evidence="2 3">
    <name type="scientific">Corticibacter populi</name>
    <dbReference type="NCBI Taxonomy" id="1550736"/>
    <lineage>
        <taxon>Bacteria</taxon>
        <taxon>Pseudomonadati</taxon>
        <taxon>Pseudomonadota</taxon>
        <taxon>Betaproteobacteria</taxon>
        <taxon>Burkholderiales</taxon>
        <taxon>Comamonadaceae</taxon>
        <taxon>Corticibacter</taxon>
    </lineage>
</organism>
<feature type="region of interest" description="Disordered" evidence="1">
    <location>
        <begin position="277"/>
        <end position="308"/>
    </location>
</feature>
<name>A0A3M6QY05_9BURK</name>
<dbReference type="RefSeq" id="WP_122225874.1">
    <property type="nucleotide sequence ID" value="NZ_RDQO01000001.1"/>
</dbReference>
<evidence type="ECO:0008006" key="4">
    <source>
        <dbReference type="Google" id="ProtNLM"/>
    </source>
</evidence>
<comment type="caution">
    <text evidence="2">The sequence shown here is derived from an EMBL/GenBank/DDBJ whole genome shotgun (WGS) entry which is preliminary data.</text>
</comment>
<dbReference type="PANTHER" id="PTHR41248:SF1">
    <property type="entry name" value="NORD PROTEIN"/>
    <property type="match status" value="1"/>
</dbReference>
<dbReference type="Gene3D" id="3.40.50.410">
    <property type="entry name" value="von Willebrand factor, type A domain"/>
    <property type="match status" value="1"/>
</dbReference>
<proteinExistence type="predicted"/>
<feature type="compositionally biased region" description="Pro residues" evidence="1">
    <location>
        <begin position="281"/>
        <end position="294"/>
    </location>
</feature>
<dbReference type="EMBL" id="RDQO01000001">
    <property type="protein sequence ID" value="RMX07753.1"/>
    <property type="molecule type" value="Genomic_DNA"/>
</dbReference>
<dbReference type="OrthoDB" id="9758211at2"/>
<evidence type="ECO:0000313" key="2">
    <source>
        <dbReference type="EMBL" id="RMX07753.1"/>
    </source>
</evidence>
<protein>
    <recommendedName>
        <fullName evidence="4">VWA domain-containing protein</fullName>
    </recommendedName>
</protein>
<evidence type="ECO:0000313" key="3">
    <source>
        <dbReference type="Proteomes" id="UP000278006"/>
    </source>
</evidence>
<dbReference type="InterPro" id="IPR036465">
    <property type="entry name" value="vWFA_dom_sf"/>
</dbReference>
<sequence>MPLAFDSSQSPQAAQVRLAELRTLLQAWLRLLWNQAPPLQTAADASAGASPLPAAPQILPSGLLLPAQLGAGQLWHKLQHERHGLHGLDTLARQDQDHHPTTDTVLVDLTRWYLAASAHAAAHLVHSRHRYDTAGVPPITQVLLGVLEDARIEQLAARELPGLQRLWCHWHAQAAARAPADDASLEALLRRLAHALADPAVEDPHPWVRKGQALFRQRMQEHHDFTQDPVALRRLASELGNELGQMRRALNPRSYRPLPLYRDDNHWLWYQSGAEKTIAQPPAPPPPRHQPGPSPNATDAPDATQTRHPEWDARIRQLRRNWCSVHTFAAAEGQPWRAPPPLLVQALTGILRNQRPHWLTLARRHDLHHEGDALQLDAAVQAGVQRRSGHDGDWRIFERQHGIASTAALVLLDHSASTATRLVSDGDGDGDGGTILDMHRQLASSLLAGMQQAGWRSAAHGFCSDGRHAVRMGCLKDFDDAVDARLQRRLGSLQSGYSTRLGAVLRHAGSLLGQRPESQRLLIVLGDAEVHDIDVHAPHYLEHDTRQALRELRQAGVRVACLCAASDATAALDRLWGMHQWRRVQHPEQLPQALRGLLGA</sequence>
<dbReference type="InterPro" id="IPR051928">
    <property type="entry name" value="NorD/CobT"/>
</dbReference>
<keyword evidence="3" id="KW-1185">Reference proteome</keyword>
<dbReference type="Proteomes" id="UP000278006">
    <property type="component" value="Unassembled WGS sequence"/>
</dbReference>
<evidence type="ECO:0000256" key="1">
    <source>
        <dbReference type="SAM" id="MobiDB-lite"/>
    </source>
</evidence>
<dbReference type="AlphaFoldDB" id="A0A3M6QY05"/>
<dbReference type="PANTHER" id="PTHR41248">
    <property type="entry name" value="NORD PROTEIN"/>
    <property type="match status" value="1"/>
</dbReference>
<dbReference type="SUPFAM" id="SSF53300">
    <property type="entry name" value="vWA-like"/>
    <property type="match status" value="1"/>
</dbReference>